<protein>
    <submittedName>
        <fullName evidence="1">Uncharacterized protein</fullName>
    </submittedName>
</protein>
<organism evidence="1 2">
    <name type="scientific">Aspergillus candidus</name>
    <dbReference type="NCBI Taxonomy" id="41067"/>
    <lineage>
        <taxon>Eukaryota</taxon>
        <taxon>Fungi</taxon>
        <taxon>Dikarya</taxon>
        <taxon>Ascomycota</taxon>
        <taxon>Pezizomycotina</taxon>
        <taxon>Eurotiomycetes</taxon>
        <taxon>Eurotiomycetidae</taxon>
        <taxon>Eurotiales</taxon>
        <taxon>Aspergillaceae</taxon>
        <taxon>Aspergillus</taxon>
        <taxon>Aspergillus subgen. Circumdati</taxon>
    </lineage>
</organism>
<dbReference type="GeneID" id="36521538"/>
<dbReference type="Proteomes" id="UP000234585">
    <property type="component" value="Unassembled WGS sequence"/>
</dbReference>
<dbReference type="OrthoDB" id="4777506at2759"/>
<proteinExistence type="predicted"/>
<name>A0A2I2EZQ3_ASPCN</name>
<evidence type="ECO:0000313" key="1">
    <source>
        <dbReference type="EMBL" id="PLB33846.1"/>
    </source>
</evidence>
<dbReference type="AlphaFoldDB" id="A0A2I2EZQ3"/>
<gene>
    <name evidence="1" type="ORF">BDW47DRAFT_113327</name>
</gene>
<accession>A0A2I2EZQ3</accession>
<dbReference type="RefSeq" id="XP_024667858.1">
    <property type="nucleotide sequence ID" value="XM_024814378.1"/>
</dbReference>
<sequence length="73" mass="8026">MEWASHLLASGPHLSSLTLEATNALLSPLGSHLRRCSAMMREKDGCKKDGERRPASFLCAPWLTQPAVPLRAR</sequence>
<evidence type="ECO:0000313" key="2">
    <source>
        <dbReference type="Proteomes" id="UP000234585"/>
    </source>
</evidence>
<dbReference type="EMBL" id="KZ559193">
    <property type="protein sequence ID" value="PLB33846.1"/>
    <property type="molecule type" value="Genomic_DNA"/>
</dbReference>
<reference evidence="1 2" key="1">
    <citation type="submission" date="2017-12" db="EMBL/GenBank/DDBJ databases">
        <authorList>
            <consortium name="DOE Joint Genome Institute"/>
            <person name="Haridas S."/>
            <person name="Kjaerbolling I."/>
            <person name="Vesth T.C."/>
            <person name="Frisvad J.C."/>
            <person name="Nybo J.L."/>
            <person name="Theobald S."/>
            <person name="Kuo A."/>
            <person name="Bowyer P."/>
            <person name="Matsuda Y."/>
            <person name="Mondo S."/>
            <person name="Lyhne E.K."/>
            <person name="Kogle M.E."/>
            <person name="Clum A."/>
            <person name="Lipzen A."/>
            <person name="Salamov A."/>
            <person name="Ngan C.Y."/>
            <person name="Daum C."/>
            <person name="Chiniquy J."/>
            <person name="Barry K."/>
            <person name="LaButti K."/>
            <person name="Simmons B.A."/>
            <person name="Magnuson J.K."/>
            <person name="Mortensen U.H."/>
            <person name="Larsen T.O."/>
            <person name="Grigoriev I.V."/>
            <person name="Baker S.E."/>
            <person name="Andersen M.R."/>
            <person name="Nordberg H.P."/>
            <person name="Cantor M.N."/>
            <person name="Hua S.X."/>
        </authorList>
    </citation>
    <scope>NUCLEOTIDE SEQUENCE [LARGE SCALE GENOMIC DNA]</scope>
    <source>
        <strain evidence="1 2">CBS 102.13</strain>
    </source>
</reference>
<keyword evidence="2" id="KW-1185">Reference proteome</keyword>